<dbReference type="PANTHER" id="PTHR32322:SF2">
    <property type="entry name" value="EAMA DOMAIN-CONTAINING PROTEIN"/>
    <property type="match status" value="1"/>
</dbReference>
<evidence type="ECO:0000256" key="2">
    <source>
        <dbReference type="ARBA" id="ARBA00022692"/>
    </source>
</evidence>
<name>A0ABD5S108_9EURY</name>
<evidence type="ECO:0000313" key="8">
    <source>
        <dbReference type="Proteomes" id="UP001596328"/>
    </source>
</evidence>
<evidence type="ECO:0000256" key="3">
    <source>
        <dbReference type="ARBA" id="ARBA00022989"/>
    </source>
</evidence>
<dbReference type="Proteomes" id="UP001596328">
    <property type="component" value="Unassembled WGS sequence"/>
</dbReference>
<feature type="domain" description="EamA" evidence="6">
    <location>
        <begin position="8"/>
        <end position="89"/>
    </location>
</feature>
<evidence type="ECO:0000256" key="5">
    <source>
        <dbReference type="SAM" id="Phobius"/>
    </source>
</evidence>
<gene>
    <name evidence="7" type="ORF">ACFQE1_10690</name>
</gene>
<feature type="non-terminal residue" evidence="7">
    <location>
        <position position="188"/>
    </location>
</feature>
<proteinExistence type="predicted"/>
<dbReference type="Pfam" id="PF00892">
    <property type="entry name" value="EamA"/>
    <property type="match status" value="1"/>
</dbReference>
<protein>
    <submittedName>
        <fullName evidence="7">EamA family transporter</fullName>
    </submittedName>
</protein>
<evidence type="ECO:0000259" key="6">
    <source>
        <dbReference type="Pfam" id="PF00892"/>
    </source>
</evidence>
<dbReference type="EMBL" id="JBHSWU010000293">
    <property type="protein sequence ID" value="MFC6724828.1"/>
    <property type="molecule type" value="Genomic_DNA"/>
</dbReference>
<comment type="subcellular location">
    <subcellularLocation>
        <location evidence="1">Membrane</location>
        <topology evidence="1">Multi-pass membrane protein</topology>
    </subcellularLocation>
</comment>
<feature type="transmembrane region" description="Helical" evidence="5">
    <location>
        <begin position="38"/>
        <end position="56"/>
    </location>
</feature>
<dbReference type="AlphaFoldDB" id="A0ABD5S108"/>
<dbReference type="InterPro" id="IPR050638">
    <property type="entry name" value="AA-Vitamin_Transporters"/>
</dbReference>
<evidence type="ECO:0000313" key="7">
    <source>
        <dbReference type="EMBL" id="MFC6724828.1"/>
    </source>
</evidence>
<evidence type="ECO:0000256" key="4">
    <source>
        <dbReference type="ARBA" id="ARBA00023136"/>
    </source>
</evidence>
<keyword evidence="2 5" id="KW-0812">Transmembrane</keyword>
<evidence type="ECO:0000256" key="1">
    <source>
        <dbReference type="ARBA" id="ARBA00004141"/>
    </source>
</evidence>
<keyword evidence="4 5" id="KW-0472">Membrane</keyword>
<comment type="caution">
    <text evidence="7">The sequence shown here is derived from an EMBL/GenBank/DDBJ whole genome shotgun (WGS) entry which is preliminary data.</text>
</comment>
<sequence>MSRYRNLVLFVSLAAVWGSAFMAIKAGLSYFPPVLFAAVRYDVAGVVMLGYAIYALDDPVPRGRGEWALVAVGSVLLIAAYHALLFVGVYALFYAPRSPPGEGFELTDPGTWLSQFEGTFVAPIQRFVGVRIDHRIRYGIGHPLLDYLTGYADLLATFALPTLALAVSAFLYDRYRPGTRRLIAFFAF</sequence>
<organism evidence="7 8">
    <name type="scientific">Halobium palmae</name>
    <dbReference type="NCBI Taxonomy" id="1776492"/>
    <lineage>
        <taxon>Archaea</taxon>
        <taxon>Methanobacteriati</taxon>
        <taxon>Methanobacteriota</taxon>
        <taxon>Stenosarchaea group</taxon>
        <taxon>Halobacteria</taxon>
        <taxon>Halobacteriales</taxon>
        <taxon>Haloferacaceae</taxon>
        <taxon>Halobium</taxon>
    </lineage>
</organism>
<dbReference type="GO" id="GO:0016020">
    <property type="term" value="C:membrane"/>
    <property type="evidence" value="ECO:0007669"/>
    <property type="project" value="UniProtKB-SubCell"/>
</dbReference>
<dbReference type="PANTHER" id="PTHR32322">
    <property type="entry name" value="INNER MEMBRANE TRANSPORTER"/>
    <property type="match status" value="1"/>
</dbReference>
<keyword evidence="8" id="KW-1185">Reference proteome</keyword>
<dbReference type="InterPro" id="IPR000620">
    <property type="entry name" value="EamA_dom"/>
</dbReference>
<feature type="transmembrane region" description="Helical" evidence="5">
    <location>
        <begin position="68"/>
        <end position="93"/>
    </location>
</feature>
<accession>A0ABD5S108</accession>
<reference evidence="7 8" key="1">
    <citation type="journal article" date="2019" name="Int. J. Syst. Evol. Microbiol.">
        <title>The Global Catalogue of Microorganisms (GCM) 10K type strain sequencing project: providing services to taxonomists for standard genome sequencing and annotation.</title>
        <authorList>
            <consortium name="The Broad Institute Genomics Platform"/>
            <consortium name="The Broad Institute Genome Sequencing Center for Infectious Disease"/>
            <person name="Wu L."/>
            <person name="Ma J."/>
        </authorList>
    </citation>
    <scope>NUCLEOTIDE SEQUENCE [LARGE SCALE GENOMIC DNA]</scope>
    <source>
        <strain evidence="7 8">NBRC 111368</strain>
    </source>
</reference>
<feature type="transmembrane region" description="Helical" evidence="5">
    <location>
        <begin position="154"/>
        <end position="172"/>
    </location>
</feature>
<keyword evidence="3 5" id="KW-1133">Transmembrane helix</keyword>